<evidence type="ECO:0000313" key="3">
    <source>
        <dbReference type="Proteomes" id="UP000515703"/>
    </source>
</evidence>
<dbReference type="RefSeq" id="WP_185257265.1">
    <property type="nucleotide sequence ID" value="NZ_AP023368.1"/>
</dbReference>
<accession>A0A7M3SAW4</accession>
<evidence type="ECO:0000256" key="1">
    <source>
        <dbReference type="SAM" id="Phobius"/>
    </source>
</evidence>
<dbReference type="KEGG" id="acht:bsdcttw_47720"/>
<reference evidence="2 3" key="1">
    <citation type="submission" date="2020-08" db="EMBL/GenBank/DDBJ databases">
        <title>Draft genome sequencing of an Anaerocolumna strain isolated from anoxic soil subjected to BSD treatment.</title>
        <authorList>
            <person name="Uek A."/>
            <person name="Tonouchi A."/>
        </authorList>
    </citation>
    <scope>NUCLEOTIDE SEQUENCE [LARGE SCALE GENOMIC DNA]</scope>
    <source>
        <strain evidence="2 3">CTTW</strain>
    </source>
</reference>
<dbReference type="Proteomes" id="UP000515703">
    <property type="component" value="Chromosome"/>
</dbReference>
<dbReference type="AlphaFoldDB" id="A0A7M3SAW4"/>
<proteinExistence type="predicted"/>
<protein>
    <submittedName>
        <fullName evidence="2">Uncharacterized protein</fullName>
    </submittedName>
</protein>
<organism evidence="2 3">
    <name type="scientific">Anaerocolumna chitinilytica</name>
    <dbReference type="NCBI Taxonomy" id="1727145"/>
    <lineage>
        <taxon>Bacteria</taxon>
        <taxon>Bacillati</taxon>
        <taxon>Bacillota</taxon>
        <taxon>Clostridia</taxon>
        <taxon>Lachnospirales</taxon>
        <taxon>Lachnospiraceae</taxon>
        <taxon>Anaerocolumna</taxon>
    </lineage>
</organism>
<evidence type="ECO:0000313" key="2">
    <source>
        <dbReference type="EMBL" id="BCK01732.1"/>
    </source>
</evidence>
<reference evidence="2 3" key="2">
    <citation type="submission" date="2020-08" db="EMBL/GenBank/DDBJ databases">
        <authorList>
            <person name="Ueki A."/>
            <person name="Tonouchi A."/>
        </authorList>
    </citation>
    <scope>NUCLEOTIDE SEQUENCE [LARGE SCALE GENOMIC DNA]</scope>
    <source>
        <strain evidence="2 3">CTTW</strain>
    </source>
</reference>
<sequence>MKWNISRKMIILISLITILTGFVISVAGYGVEGFNYSHFKEKANSSAWYQTIHANDDNLWYGIKLGDDINLFVIGSSD</sequence>
<keyword evidence="3" id="KW-1185">Reference proteome</keyword>
<keyword evidence="1" id="KW-0812">Transmembrane</keyword>
<dbReference type="EMBL" id="AP023368">
    <property type="protein sequence ID" value="BCK01732.1"/>
    <property type="molecule type" value="Genomic_DNA"/>
</dbReference>
<gene>
    <name evidence="2" type="ORF">bsdcttw_47720</name>
</gene>
<keyword evidence="1" id="KW-0472">Membrane</keyword>
<name>A0A7M3SAW4_9FIRM</name>
<keyword evidence="1" id="KW-1133">Transmembrane helix</keyword>
<feature type="transmembrane region" description="Helical" evidence="1">
    <location>
        <begin position="9"/>
        <end position="31"/>
    </location>
</feature>